<evidence type="ECO:0000256" key="4">
    <source>
        <dbReference type="SAM" id="Phobius"/>
    </source>
</evidence>
<dbReference type="GO" id="GO:0005975">
    <property type="term" value="P:carbohydrate metabolic process"/>
    <property type="evidence" value="ECO:0007669"/>
    <property type="project" value="InterPro"/>
</dbReference>
<dbReference type="GO" id="GO:0016810">
    <property type="term" value="F:hydrolase activity, acting on carbon-nitrogen (but not peptide) bonds"/>
    <property type="evidence" value="ECO:0007669"/>
    <property type="project" value="InterPro"/>
</dbReference>
<evidence type="ECO:0000256" key="3">
    <source>
        <dbReference type="SAM" id="MobiDB-lite"/>
    </source>
</evidence>
<organism evidence="6 7">
    <name type="scientific">Candidatus Pullilachnospira stercoravium</name>
    <dbReference type="NCBI Taxonomy" id="2840913"/>
    <lineage>
        <taxon>Bacteria</taxon>
        <taxon>Bacillati</taxon>
        <taxon>Bacillota</taxon>
        <taxon>Clostridia</taxon>
        <taxon>Lachnospirales</taxon>
        <taxon>Lachnospiraceae</taxon>
        <taxon>Lachnospiraceae incertae sedis</taxon>
        <taxon>Candidatus Pullilachnospira</taxon>
    </lineage>
</organism>
<sequence>MGKPTRGKRKRSLIGKTVILVVLLAVLGVAVFFLIRTLQKDAEKVKDQEQTNQEQTQGDPAEGEAGDQELQEGQEAAQDTSSGAATDRQTVLDEAAYLAATYDYDGAMEKLNSLPGAAQDPEISAKLTEYQTAKDSCVPVNPEQVTHIFYHSLVVDPERGFAGDDSIAAGFKQWMTTMDEFNKITQTMYDNGYVMVRLRDLVVQTTDADGTVHFTPNTNLMLPPGKKAYVLSLDDLSYYHSYDGRGIASKMVLDENGKPVCEYIQADGTTVTGAYDCVPLLDQFIEEHPDASYHGAKGMIALTGYNGILGYRTDIAYKTGENLSADQQAWLDAHPDFNWDQECQEAKKVADAIKEQGWEFASHTWGHMHVGDASMERLQADTEKWENYVKPLVGETDTIIFAHGQDLDGWQGYAADNEKFNYLKSKGFNFFCNVDSAQYFVQIRDNYVRQGRRNLDGYRLWYDVHGESNKTSDLFDASQILDPRRTDVPPL</sequence>
<comment type="subcellular location">
    <subcellularLocation>
        <location evidence="1">Secreted</location>
    </subcellularLocation>
</comment>
<feature type="domain" description="NodB homology" evidence="5">
    <location>
        <begin position="340"/>
        <end position="398"/>
    </location>
</feature>
<name>A0A9D1NSM3_9FIRM</name>
<dbReference type="InterPro" id="IPR051398">
    <property type="entry name" value="Polysacch_Deacetylase"/>
</dbReference>
<gene>
    <name evidence="6" type="ORF">IAA63_02915</name>
</gene>
<feature type="compositionally biased region" description="Acidic residues" evidence="3">
    <location>
        <begin position="61"/>
        <end position="72"/>
    </location>
</feature>
<dbReference type="Gene3D" id="3.20.20.370">
    <property type="entry name" value="Glycoside hydrolase/deacetylase"/>
    <property type="match status" value="1"/>
</dbReference>
<dbReference type="PANTHER" id="PTHR34216:SF3">
    <property type="entry name" value="POLY-BETA-1,6-N-ACETYL-D-GLUCOSAMINE N-DEACETYLASE"/>
    <property type="match status" value="1"/>
</dbReference>
<dbReference type="EMBL" id="DVON01000057">
    <property type="protein sequence ID" value="HIV12077.1"/>
    <property type="molecule type" value="Genomic_DNA"/>
</dbReference>
<dbReference type="Proteomes" id="UP000886723">
    <property type="component" value="Unassembled WGS sequence"/>
</dbReference>
<dbReference type="AlphaFoldDB" id="A0A9D1NSM3"/>
<dbReference type="InterPro" id="IPR011330">
    <property type="entry name" value="Glyco_hydro/deAcase_b/a-brl"/>
</dbReference>
<comment type="caution">
    <text evidence="6">The sequence shown here is derived from an EMBL/GenBank/DDBJ whole genome shotgun (WGS) entry which is preliminary data.</text>
</comment>
<reference evidence="6" key="1">
    <citation type="submission" date="2020-10" db="EMBL/GenBank/DDBJ databases">
        <authorList>
            <person name="Gilroy R."/>
        </authorList>
    </citation>
    <scope>NUCLEOTIDE SEQUENCE</scope>
    <source>
        <strain evidence="6">ChiBcec2-4451</strain>
    </source>
</reference>
<keyword evidence="4" id="KW-1133">Transmembrane helix</keyword>
<dbReference type="Pfam" id="PF01522">
    <property type="entry name" value="Polysacc_deac_1"/>
    <property type="match status" value="1"/>
</dbReference>
<dbReference type="InterPro" id="IPR002509">
    <property type="entry name" value="NODB_dom"/>
</dbReference>
<evidence type="ECO:0000256" key="1">
    <source>
        <dbReference type="ARBA" id="ARBA00004613"/>
    </source>
</evidence>
<reference evidence="6" key="2">
    <citation type="journal article" date="2021" name="PeerJ">
        <title>Extensive microbial diversity within the chicken gut microbiome revealed by metagenomics and culture.</title>
        <authorList>
            <person name="Gilroy R."/>
            <person name="Ravi A."/>
            <person name="Getino M."/>
            <person name="Pursley I."/>
            <person name="Horton D.L."/>
            <person name="Alikhan N.F."/>
            <person name="Baker D."/>
            <person name="Gharbi K."/>
            <person name="Hall N."/>
            <person name="Watson M."/>
            <person name="Adriaenssens E.M."/>
            <person name="Foster-Nyarko E."/>
            <person name="Jarju S."/>
            <person name="Secka A."/>
            <person name="Antonio M."/>
            <person name="Oren A."/>
            <person name="Chaudhuri R.R."/>
            <person name="La Ragione R."/>
            <person name="Hildebrand F."/>
            <person name="Pallen M.J."/>
        </authorList>
    </citation>
    <scope>NUCLEOTIDE SEQUENCE</scope>
    <source>
        <strain evidence="6">ChiBcec2-4451</strain>
    </source>
</reference>
<feature type="compositionally biased region" description="Polar residues" evidence="3">
    <location>
        <begin position="77"/>
        <end position="86"/>
    </location>
</feature>
<feature type="region of interest" description="Disordered" evidence="3">
    <location>
        <begin position="43"/>
        <end position="86"/>
    </location>
</feature>
<evidence type="ECO:0000313" key="6">
    <source>
        <dbReference type="EMBL" id="HIV12077.1"/>
    </source>
</evidence>
<dbReference type="SUPFAM" id="SSF88713">
    <property type="entry name" value="Glycoside hydrolase/deacetylase"/>
    <property type="match status" value="1"/>
</dbReference>
<keyword evidence="4" id="KW-0812">Transmembrane</keyword>
<dbReference type="GO" id="GO:0005576">
    <property type="term" value="C:extracellular region"/>
    <property type="evidence" value="ECO:0007669"/>
    <property type="project" value="UniProtKB-SubCell"/>
</dbReference>
<feature type="transmembrane region" description="Helical" evidence="4">
    <location>
        <begin position="12"/>
        <end position="35"/>
    </location>
</feature>
<evidence type="ECO:0000313" key="7">
    <source>
        <dbReference type="Proteomes" id="UP000886723"/>
    </source>
</evidence>
<dbReference type="PANTHER" id="PTHR34216">
    <property type="match status" value="1"/>
</dbReference>
<evidence type="ECO:0000259" key="5">
    <source>
        <dbReference type="Pfam" id="PF01522"/>
    </source>
</evidence>
<accession>A0A9D1NSM3</accession>
<keyword evidence="4" id="KW-0472">Membrane</keyword>
<proteinExistence type="predicted"/>
<protein>
    <submittedName>
        <fullName evidence="6">Polysaccharide deacetylase</fullName>
    </submittedName>
</protein>
<evidence type="ECO:0000256" key="2">
    <source>
        <dbReference type="ARBA" id="ARBA00022729"/>
    </source>
</evidence>
<keyword evidence="2" id="KW-0732">Signal</keyword>